<dbReference type="Pfam" id="PF20560">
    <property type="entry name" value="MotA_N"/>
    <property type="match status" value="1"/>
</dbReference>
<keyword evidence="10 13" id="KW-1133">Transmembrane helix</keyword>
<keyword evidence="16" id="KW-0966">Cell projection</keyword>
<dbReference type="STRING" id="1498499.EP47_05035"/>
<dbReference type="OrthoDB" id="9782603at2"/>
<dbReference type="PROSITE" id="PS01307">
    <property type="entry name" value="MOTA"/>
    <property type="match status" value="1"/>
</dbReference>
<comment type="similarity">
    <text evidence="2">Belongs to the MotA family.</text>
</comment>
<evidence type="ECO:0000256" key="3">
    <source>
        <dbReference type="ARBA" id="ARBA00022448"/>
    </source>
</evidence>
<dbReference type="PANTHER" id="PTHR30433">
    <property type="entry name" value="CHEMOTAXIS PROTEIN MOTA"/>
    <property type="match status" value="1"/>
</dbReference>
<dbReference type="GO" id="GO:0006935">
    <property type="term" value="P:chemotaxis"/>
    <property type="evidence" value="ECO:0007669"/>
    <property type="project" value="UniProtKB-KW"/>
</dbReference>
<evidence type="ECO:0000256" key="6">
    <source>
        <dbReference type="ARBA" id="ARBA00022519"/>
    </source>
</evidence>
<gene>
    <name evidence="16" type="ORF">EP47_05035</name>
</gene>
<name>A0A0A2SW98_9GAMM</name>
<keyword evidence="6" id="KW-0997">Cell inner membrane</keyword>
<dbReference type="GO" id="GO:0005886">
    <property type="term" value="C:plasma membrane"/>
    <property type="evidence" value="ECO:0007669"/>
    <property type="project" value="UniProtKB-SubCell"/>
</dbReference>
<keyword evidence="16" id="KW-0969">Cilium</keyword>
<keyword evidence="3" id="KW-0813">Transport</keyword>
<evidence type="ECO:0000256" key="9">
    <source>
        <dbReference type="ARBA" id="ARBA00022781"/>
    </source>
</evidence>
<protein>
    <submittedName>
        <fullName evidence="16">Flagellar motor protein MotA</fullName>
    </submittedName>
</protein>
<keyword evidence="17" id="KW-1185">Reference proteome</keyword>
<dbReference type="GO" id="GO:0071978">
    <property type="term" value="P:bacterial-type flagellum-dependent swarming motility"/>
    <property type="evidence" value="ECO:0007669"/>
    <property type="project" value="InterPro"/>
</dbReference>
<dbReference type="RefSeq" id="WP_035888114.1">
    <property type="nucleotide sequence ID" value="NZ_JNCF01000011.1"/>
</dbReference>
<keyword evidence="8" id="KW-0283">Flagellar rotation</keyword>
<evidence type="ECO:0000259" key="14">
    <source>
        <dbReference type="Pfam" id="PF01618"/>
    </source>
</evidence>
<accession>A0A0A2SW98</accession>
<evidence type="ECO:0000256" key="2">
    <source>
        <dbReference type="ARBA" id="ARBA00008038"/>
    </source>
</evidence>
<comment type="caution">
    <text evidence="16">The sequence shown here is derived from an EMBL/GenBank/DDBJ whole genome shotgun (WGS) entry which is preliminary data.</text>
</comment>
<keyword evidence="11" id="KW-0406">Ion transport</keyword>
<feature type="transmembrane region" description="Helical" evidence="13">
    <location>
        <begin position="7"/>
        <end position="29"/>
    </location>
</feature>
<dbReference type="InterPro" id="IPR000540">
    <property type="entry name" value="Flag_MotA_CS"/>
</dbReference>
<keyword evidence="9" id="KW-0375">Hydrogen ion transport</keyword>
<evidence type="ECO:0000256" key="8">
    <source>
        <dbReference type="ARBA" id="ARBA00022779"/>
    </source>
</evidence>
<dbReference type="InterPro" id="IPR002898">
    <property type="entry name" value="MotA_ExbB_proton_chnl"/>
</dbReference>
<feature type="domain" description="MotA/TolQ/ExbB proton channel" evidence="14">
    <location>
        <begin position="122"/>
        <end position="235"/>
    </location>
</feature>
<dbReference type="PANTHER" id="PTHR30433:SF4">
    <property type="entry name" value="MOTILITY PROTEIN A"/>
    <property type="match status" value="1"/>
</dbReference>
<dbReference type="NCBIfam" id="TIGR03818">
    <property type="entry name" value="MotA1"/>
    <property type="match status" value="1"/>
</dbReference>
<evidence type="ECO:0000259" key="15">
    <source>
        <dbReference type="Pfam" id="PF20560"/>
    </source>
</evidence>
<feature type="transmembrane region" description="Helical" evidence="13">
    <location>
        <begin position="205"/>
        <end position="226"/>
    </location>
</feature>
<dbReference type="GO" id="GO:1902600">
    <property type="term" value="P:proton transmembrane transport"/>
    <property type="evidence" value="ECO:0007669"/>
    <property type="project" value="UniProtKB-KW"/>
</dbReference>
<dbReference type="Proteomes" id="UP000054422">
    <property type="component" value="Unassembled WGS sequence"/>
</dbReference>
<feature type="transmembrane region" description="Helical" evidence="13">
    <location>
        <begin position="35"/>
        <end position="55"/>
    </location>
</feature>
<feature type="transmembrane region" description="Helical" evidence="13">
    <location>
        <begin position="172"/>
        <end position="193"/>
    </location>
</feature>
<evidence type="ECO:0000256" key="5">
    <source>
        <dbReference type="ARBA" id="ARBA00022500"/>
    </source>
</evidence>
<keyword evidence="12 13" id="KW-0472">Membrane</keyword>
<dbReference type="InterPro" id="IPR022522">
    <property type="entry name" value="Flagellar_motor_stator_MotA"/>
</dbReference>
<keyword evidence="16" id="KW-0282">Flagellum</keyword>
<evidence type="ECO:0000256" key="13">
    <source>
        <dbReference type="SAM" id="Phobius"/>
    </source>
</evidence>
<feature type="domain" description="Motility protein A N-terminal" evidence="15">
    <location>
        <begin position="4"/>
        <end position="93"/>
    </location>
</feature>
<keyword evidence="4" id="KW-1003">Cell membrane</keyword>
<keyword evidence="7 13" id="KW-0812">Transmembrane</keyword>
<proteinExistence type="inferred from homology"/>
<keyword evidence="5" id="KW-0145">Chemotaxis</keyword>
<dbReference type="InterPro" id="IPR047055">
    <property type="entry name" value="MotA-like"/>
</dbReference>
<evidence type="ECO:0000313" key="17">
    <source>
        <dbReference type="Proteomes" id="UP000054422"/>
    </source>
</evidence>
<comment type="subcellular location">
    <subcellularLocation>
        <location evidence="1">Cell inner membrane</location>
        <topology evidence="1">Multi-pass membrane protein</topology>
    </subcellularLocation>
</comment>
<dbReference type="EMBL" id="JNCF01000011">
    <property type="protein sequence ID" value="KGP63729.1"/>
    <property type="molecule type" value="Genomic_DNA"/>
</dbReference>
<evidence type="ECO:0000256" key="12">
    <source>
        <dbReference type="ARBA" id="ARBA00023136"/>
    </source>
</evidence>
<evidence type="ECO:0000256" key="11">
    <source>
        <dbReference type="ARBA" id="ARBA00023065"/>
    </source>
</evidence>
<evidence type="ECO:0000256" key="10">
    <source>
        <dbReference type="ARBA" id="ARBA00022989"/>
    </source>
</evidence>
<evidence type="ECO:0000256" key="1">
    <source>
        <dbReference type="ARBA" id="ARBA00004429"/>
    </source>
</evidence>
<dbReference type="Pfam" id="PF01618">
    <property type="entry name" value="MotA_ExbB"/>
    <property type="match status" value="1"/>
</dbReference>
<reference evidence="16 17" key="1">
    <citation type="submission" date="2014-05" db="EMBL/GenBank/DDBJ databases">
        <authorList>
            <person name="Rizzardi K."/>
            <person name="Winiecka-Krusnell J."/>
            <person name="Ramliden M."/>
            <person name="Alm E."/>
            <person name="Andersson S."/>
            <person name="Byfors S."/>
        </authorList>
    </citation>
    <scope>NUCLEOTIDE SEQUENCE [LARGE SCALE GENOMIC DNA]</scope>
    <source>
        <strain evidence="16 17">LEGN</strain>
    </source>
</reference>
<evidence type="ECO:0000313" key="16">
    <source>
        <dbReference type="EMBL" id="KGP63729.1"/>
    </source>
</evidence>
<evidence type="ECO:0000256" key="4">
    <source>
        <dbReference type="ARBA" id="ARBA00022475"/>
    </source>
</evidence>
<dbReference type="AlphaFoldDB" id="A0A0A2SW98"/>
<evidence type="ECO:0000256" key="7">
    <source>
        <dbReference type="ARBA" id="ARBA00022692"/>
    </source>
</evidence>
<organism evidence="16 17">
    <name type="scientific">Legionella norrlandica</name>
    <dbReference type="NCBI Taxonomy" id="1498499"/>
    <lineage>
        <taxon>Bacteria</taxon>
        <taxon>Pseudomonadati</taxon>
        <taxon>Pseudomonadota</taxon>
        <taxon>Gammaproteobacteria</taxon>
        <taxon>Legionellales</taxon>
        <taxon>Legionellaceae</taxon>
        <taxon>Legionella</taxon>
    </lineage>
</organism>
<sequence length="292" mass="32058">MLVILGYLIILFSVFGGFALAGGHLFALFQPIELLMIGGAALGSFVVSNNLKIVIQTIKSVFSVILKFGYSKKYYVQLLSFLFEIADKVKKQGVLSVEGDIENINESAITKKYPLVLKDKEVMEFFTDHMRLIITGRVNNHQLENLMEQDIETFQEEKEQCVNAINKVADSLPAFGIVAAVMGVVHTMESLGIPPEQLGALIAKALVGTFLGVLIGYGFIAPLAYLMGHRTDAAVKSLNCIRVVLVAMMNQFSPSMALEFGRKIIYGKERPNGKELEELLKKINHAGSGAVE</sequence>
<dbReference type="InterPro" id="IPR046786">
    <property type="entry name" value="MotA_N"/>
</dbReference>